<dbReference type="EMBL" id="JAAAIP010001115">
    <property type="protein sequence ID" value="KAG0310212.1"/>
    <property type="molecule type" value="Genomic_DNA"/>
</dbReference>
<sequence length="519" mass="58446">MSPSSGMPERLFGRKRSFNGSCLVSSSVLWDNVWAFFNMGVVLRTPLDIPELRAQIRQFVSIADAVACSQVCKDWTDDFTSVVWHTIDFGLHETFRALDPQVVTRNGHRIRIIRRLQNALDISALQNDSICNLVLLSIHTMKSRTLIQAQCNRIIHRNLATLRALDCILPGSIAEHTQSFPVEGLAPRSATSSVTIASHLTTLTLSVYHISRTRFSEILKASPALQSLTFVGQLYPQEGESRAAFYQHPGVTYFASSVEGIFPPSWEDVCGSASDDPFTLLAHFPKLKTWSTWTRLDHAPEPIKREIARSCPEICAFHTRIWGDLMVELLSRALSQLTEICLASSNISLKTASAILTHRETLTSIKNFSKPFAIYTTDPQQDTSESITIPDRRQSTIINMIPQSCARLKTIHLVDEELDMDEVERTTWVCQNLETLFIRIRYLDTKKKVDDALWLWASARRGQTDIGRLDKLSASQLDDECAAADSHESRSSIEVRVARHLLQFEKLSVVWLGTKVYSA</sequence>
<comment type="caution">
    <text evidence="1">The sequence shown here is derived from an EMBL/GenBank/DDBJ whole genome shotgun (WGS) entry which is preliminary data.</text>
</comment>
<dbReference type="AlphaFoldDB" id="A0A9P6R0Z9"/>
<keyword evidence="2" id="KW-1185">Reference proteome</keyword>
<evidence type="ECO:0000313" key="1">
    <source>
        <dbReference type="EMBL" id="KAG0310212.1"/>
    </source>
</evidence>
<protein>
    <recommendedName>
        <fullName evidence="3">F-box domain-containing protein</fullName>
    </recommendedName>
</protein>
<evidence type="ECO:0000313" key="2">
    <source>
        <dbReference type="Proteomes" id="UP000738325"/>
    </source>
</evidence>
<dbReference type="Proteomes" id="UP000738325">
    <property type="component" value="Unassembled WGS sequence"/>
</dbReference>
<evidence type="ECO:0008006" key="3">
    <source>
        <dbReference type="Google" id="ProtNLM"/>
    </source>
</evidence>
<gene>
    <name evidence="1" type="ORF">BGZ99_000592</name>
</gene>
<accession>A0A9P6R0Z9</accession>
<dbReference type="OrthoDB" id="2360932at2759"/>
<organism evidence="1 2">
    <name type="scientific">Dissophora globulifera</name>
    <dbReference type="NCBI Taxonomy" id="979702"/>
    <lineage>
        <taxon>Eukaryota</taxon>
        <taxon>Fungi</taxon>
        <taxon>Fungi incertae sedis</taxon>
        <taxon>Mucoromycota</taxon>
        <taxon>Mortierellomycotina</taxon>
        <taxon>Mortierellomycetes</taxon>
        <taxon>Mortierellales</taxon>
        <taxon>Mortierellaceae</taxon>
        <taxon>Dissophora</taxon>
    </lineage>
</organism>
<dbReference type="InterPro" id="IPR032675">
    <property type="entry name" value="LRR_dom_sf"/>
</dbReference>
<dbReference type="Gene3D" id="3.80.10.10">
    <property type="entry name" value="Ribonuclease Inhibitor"/>
    <property type="match status" value="1"/>
</dbReference>
<proteinExistence type="predicted"/>
<name>A0A9P6R0Z9_9FUNG</name>
<reference evidence="1" key="1">
    <citation type="journal article" date="2020" name="Fungal Divers.">
        <title>Resolving the Mortierellaceae phylogeny through synthesis of multi-gene phylogenetics and phylogenomics.</title>
        <authorList>
            <person name="Vandepol N."/>
            <person name="Liber J."/>
            <person name="Desiro A."/>
            <person name="Na H."/>
            <person name="Kennedy M."/>
            <person name="Barry K."/>
            <person name="Grigoriev I.V."/>
            <person name="Miller A.N."/>
            <person name="O'Donnell K."/>
            <person name="Stajich J.E."/>
            <person name="Bonito G."/>
        </authorList>
    </citation>
    <scope>NUCLEOTIDE SEQUENCE</scope>
    <source>
        <strain evidence="1">REB-010B</strain>
    </source>
</reference>